<dbReference type="EMBL" id="GBRH01175056">
    <property type="protein sequence ID" value="JAE22840.1"/>
    <property type="molecule type" value="Transcribed_RNA"/>
</dbReference>
<accession>A0A0A9GCN3</accession>
<reference evidence="1" key="1">
    <citation type="submission" date="2014-09" db="EMBL/GenBank/DDBJ databases">
        <authorList>
            <person name="Magalhaes I.L.F."/>
            <person name="Oliveira U."/>
            <person name="Santos F.R."/>
            <person name="Vidigal T.H.D.A."/>
            <person name="Brescovit A.D."/>
            <person name="Santos A.J."/>
        </authorList>
    </citation>
    <scope>NUCLEOTIDE SEQUENCE</scope>
    <source>
        <tissue evidence="1">Shoot tissue taken approximately 20 cm above the soil surface</tissue>
    </source>
</reference>
<protein>
    <submittedName>
        <fullName evidence="1">Uncharacterized protein</fullName>
    </submittedName>
</protein>
<dbReference type="AlphaFoldDB" id="A0A0A9GCN3"/>
<organism evidence="1">
    <name type="scientific">Arundo donax</name>
    <name type="common">Giant reed</name>
    <name type="synonym">Donax arundinaceus</name>
    <dbReference type="NCBI Taxonomy" id="35708"/>
    <lineage>
        <taxon>Eukaryota</taxon>
        <taxon>Viridiplantae</taxon>
        <taxon>Streptophyta</taxon>
        <taxon>Embryophyta</taxon>
        <taxon>Tracheophyta</taxon>
        <taxon>Spermatophyta</taxon>
        <taxon>Magnoliopsida</taxon>
        <taxon>Liliopsida</taxon>
        <taxon>Poales</taxon>
        <taxon>Poaceae</taxon>
        <taxon>PACMAD clade</taxon>
        <taxon>Arundinoideae</taxon>
        <taxon>Arundineae</taxon>
        <taxon>Arundo</taxon>
    </lineage>
</organism>
<proteinExistence type="predicted"/>
<reference evidence="1" key="2">
    <citation type="journal article" date="2015" name="Data Brief">
        <title>Shoot transcriptome of the giant reed, Arundo donax.</title>
        <authorList>
            <person name="Barrero R.A."/>
            <person name="Guerrero F.D."/>
            <person name="Moolhuijzen P."/>
            <person name="Goolsby J.A."/>
            <person name="Tidwell J."/>
            <person name="Bellgard S.E."/>
            <person name="Bellgard M.I."/>
        </authorList>
    </citation>
    <scope>NUCLEOTIDE SEQUENCE</scope>
    <source>
        <tissue evidence="1">Shoot tissue taken approximately 20 cm above the soil surface</tissue>
    </source>
</reference>
<name>A0A0A9GCN3_ARUDO</name>
<sequence length="38" mass="4499">MLSSCEYWHDEFHKVREGQAISERIATLRLNNQMTSCN</sequence>
<evidence type="ECO:0000313" key="1">
    <source>
        <dbReference type="EMBL" id="JAE22840.1"/>
    </source>
</evidence>